<dbReference type="AlphaFoldDB" id="A0A2Z4JDC2"/>
<dbReference type="KEGG" id="scad:DN051_41515"/>
<proteinExistence type="predicted"/>
<evidence type="ECO:0000313" key="1">
    <source>
        <dbReference type="EMBL" id="AWW43105.1"/>
    </source>
</evidence>
<name>A0A2Z4JDC2_9ACTN</name>
<dbReference type="Proteomes" id="UP000249616">
    <property type="component" value="Plasmid unnamed1"/>
</dbReference>
<gene>
    <name evidence="1" type="ORF">DN051_41515</name>
</gene>
<reference evidence="2" key="1">
    <citation type="submission" date="2018-06" db="EMBL/GenBank/DDBJ databases">
        <authorList>
            <person name="Li K."/>
        </authorList>
    </citation>
    <scope>NUCLEOTIDE SEQUENCE [LARGE SCALE GENOMIC DNA]</scope>
    <source>
        <strain evidence="2">ZFG47</strain>
        <plasmid evidence="2">unnamed1</plasmid>
    </source>
</reference>
<protein>
    <submittedName>
        <fullName evidence="1">Uncharacterized protein</fullName>
    </submittedName>
</protein>
<dbReference type="EMBL" id="CP030074">
    <property type="protein sequence ID" value="AWW43105.1"/>
    <property type="molecule type" value="Genomic_DNA"/>
</dbReference>
<keyword evidence="2" id="KW-1185">Reference proteome</keyword>
<organism evidence="1 2">
    <name type="scientific">Streptomyces cadmiisoli</name>
    <dbReference type="NCBI Taxonomy" id="2184053"/>
    <lineage>
        <taxon>Bacteria</taxon>
        <taxon>Bacillati</taxon>
        <taxon>Actinomycetota</taxon>
        <taxon>Actinomycetes</taxon>
        <taxon>Kitasatosporales</taxon>
        <taxon>Streptomycetaceae</taxon>
        <taxon>Streptomyces</taxon>
        <taxon>Streptomyces aurantiacus group</taxon>
    </lineage>
</organism>
<evidence type="ECO:0000313" key="2">
    <source>
        <dbReference type="Proteomes" id="UP000249616"/>
    </source>
</evidence>
<geneLocation type="plasmid" evidence="1 2">
    <name>unnamed1</name>
</geneLocation>
<sequence length="167" mass="18542">MTDYYPYRISSRSGELILIWRPGEEDAPDELLVDDSGRLLAFHDLKTLQDYCAHNGWELVMEEAAALDLDAVRRWAEHPHRGPVSAGLLLDAWNFFDDLSRSLKTGSPLPAPGSVHDNAYEKVFSGDPLAADVSRGAWTDEETEAMRELLRAGLDLWEQAVQGSASG</sequence>
<dbReference type="RefSeq" id="WP_112442998.1">
    <property type="nucleotide sequence ID" value="NZ_CP030074.1"/>
</dbReference>
<accession>A0A2Z4JDC2</accession>
<keyword evidence="1" id="KW-0614">Plasmid</keyword>